<dbReference type="GO" id="GO:0080044">
    <property type="term" value="F:quercetin 7-O-glucosyltransferase activity"/>
    <property type="evidence" value="ECO:0007669"/>
    <property type="project" value="TreeGrafter"/>
</dbReference>
<keyword evidence="2 5" id="KW-0328">Glycosyltransferase</keyword>
<name>A0A1J6KR44_NICAT</name>
<dbReference type="EMBL" id="MJEQ01002454">
    <property type="protein sequence ID" value="OIT27312.1"/>
    <property type="molecule type" value="Genomic_DNA"/>
</dbReference>
<dbReference type="GO" id="GO:0080043">
    <property type="term" value="F:quercetin 3-O-glucosyltransferase activity"/>
    <property type="evidence" value="ECO:0007669"/>
    <property type="project" value="TreeGrafter"/>
</dbReference>
<dbReference type="FunFam" id="3.40.50.2000:FF:000040">
    <property type="entry name" value="UDP-glycosyltransferase 76C1"/>
    <property type="match status" value="1"/>
</dbReference>
<dbReference type="Gramene" id="OIT27312">
    <property type="protein sequence ID" value="OIT27312"/>
    <property type="gene ID" value="A4A49_21846"/>
</dbReference>
<dbReference type="OrthoDB" id="5835829at2759"/>
<dbReference type="GO" id="GO:0102970">
    <property type="term" value="F:7-deoxyloganetic acid glucosyltransferase activity"/>
    <property type="evidence" value="ECO:0007669"/>
    <property type="project" value="UniProtKB-EC"/>
</dbReference>
<evidence type="ECO:0000313" key="9">
    <source>
        <dbReference type="Proteomes" id="UP000187609"/>
    </source>
</evidence>
<dbReference type="SMR" id="A0A1J6KR44"/>
<dbReference type="FunFam" id="3.40.50.2000:FF:000065">
    <property type="entry name" value="Glycosyltransferase"/>
    <property type="match status" value="1"/>
</dbReference>
<dbReference type="PROSITE" id="PS00375">
    <property type="entry name" value="UDPGT"/>
    <property type="match status" value="1"/>
</dbReference>
<dbReference type="Pfam" id="PF00201">
    <property type="entry name" value="UDPGT"/>
    <property type="match status" value="1"/>
</dbReference>
<gene>
    <name evidence="8" type="primary">UGT85A5</name>
    <name evidence="8" type="ORF">A4A49_21846</name>
    <name evidence="7" type="ORF">NaUGT_g21846</name>
</gene>
<dbReference type="OMA" id="NFRNCTE"/>
<dbReference type="InterPro" id="IPR035595">
    <property type="entry name" value="UDP_glycos_trans_CS"/>
</dbReference>
<dbReference type="CDD" id="cd03784">
    <property type="entry name" value="GT1_Gtf-like"/>
    <property type="match status" value="1"/>
</dbReference>
<evidence type="ECO:0000256" key="4">
    <source>
        <dbReference type="ARBA" id="ARBA00051827"/>
    </source>
</evidence>
<accession>A0A1J6KR44</accession>
<reference evidence="8 9" key="2">
    <citation type="submission" date="2016-11" db="EMBL/GenBank/DDBJ databases">
        <title>The genome of Nicotiana attenuata.</title>
        <authorList>
            <person name="Xu S."/>
            <person name="Brockmoeller T."/>
            <person name="Gaquerel E."/>
            <person name="Navarro A."/>
            <person name="Kuhl H."/>
            <person name="Gase K."/>
            <person name="Ling Z."/>
            <person name="Zhou W."/>
            <person name="Kreitzer C."/>
            <person name="Stanke M."/>
            <person name="Tang H."/>
            <person name="Lyons E."/>
            <person name="Pandey P."/>
            <person name="Pandey S.P."/>
            <person name="Timmermann B."/>
            <person name="Baldwin I.T."/>
        </authorList>
    </citation>
    <scope>NUCLEOTIDE SEQUENCE [LARGE SCALE GENOMIC DNA]</scope>
    <source>
        <strain evidence="9">cv. UT</strain>
        <strain evidence="8">UT</strain>
        <tissue evidence="8">Leaves</tissue>
    </source>
</reference>
<organism evidence="8 9">
    <name type="scientific">Nicotiana attenuata</name>
    <name type="common">Coyote tobacco</name>
    <dbReference type="NCBI Taxonomy" id="49451"/>
    <lineage>
        <taxon>Eukaryota</taxon>
        <taxon>Viridiplantae</taxon>
        <taxon>Streptophyta</taxon>
        <taxon>Embryophyta</taxon>
        <taxon>Tracheophyta</taxon>
        <taxon>Spermatophyta</taxon>
        <taxon>Magnoliopsida</taxon>
        <taxon>eudicotyledons</taxon>
        <taxon>Gunneridae</taxon>
        <taxon>Pentapetalae</taxon>
        <taxon>asterids</taxon>
        <taxon>lamiids</taxon>
        <taxon>Solanales</taxon>
        <taxon>Solanaceae</taxon>
        <taxon>Nicotianoideae</taxon>
        <taxon>Nicotianeae</taxon>
        <taxon>Nicotiana</taxon>
    </lineage>
</organism>
<keyword evidence="9" id="KW-1185">Reference proteome</keyword>
<dbReference type="GeneID" id="109214114"/>
<evidence type="ECO:0000313" key="7">
    <source>
        <dbReference type="EMBL" id="AQQ16669.1"/>
    </source>
</evidence>
<protein>
    <recommendedName>
        <fullName evidence="6">Glycosyltransferase</fullName>
        <ecNumber evidence="6">2.4.1.-</ecNumber>
    </recommendedName>
</protein>
<evidence type="ECO:0000256" key="5">
    <source>
        <dbReference type="RuleBase" id="RU003718"/>
    </source>
</evidence>
<proteinExistence type="inferred from homology"/>
<dbReference type="PANTHER" id="PTHR11926:SF1392">
    <property type="entry name" value="GLYCOSYLTRANSFERASE"/>
    <property type="match status" value="1"/>
</dbReference>
<evidence type="ECO:0000256" key="2">
    <source>
        <dbReference type="ARBA" id="ARBA00022676"/>
    </source>
</evidence>
<comment type="similarity">
    <text evidence="1 5">Belongs to the UDP-glycosyltransferase family.</text>
</comment>
<dbReference type="Proteomes" id="UP000187609">
    <property type="component" value="Unassembled WGS sequence"/>
</dbReference>
<dbReference type="KEGG" id="nau:109214114"/>
<dbReference type="PANTHER" id="PTHR11926">
    <property type="entry name" value="GLUCOSYL/GLUCURONOSYL TRANSFERASES"/>
    <property type="match status" value="1"/>
</dbReference>
<dbReference type="EC" id="2.4.1.-" evidence="6"/>
<keyword evidence="3 5" id="KW-0808">Transferase</keyword>
<dbReference type="InterPro" id="IPR002213">
    <property type="entry name" value="UDP_glucos_trans"/>
</dbReference>
<dbReference type="SUPFAM" id="SSF53756">
    <property type="entry name" value="UDP-Glycosyltransferase/glycogen phosphorylase"/>
    <property type="match status" value="1"/>
</dbReference>
<comment type="catalytic activity">
    <reaction evidence="4">
        <text>7-deoxyloganetate + UDP-alpha-D-glucose = 7-deoxyloganate + UDP + H(+)</text>
        <dbReference type="Rhea" id="RHEA:39895"/>
        <dbReference type="ChEBI" id="CHEBI:15378"/>
        <dbReference type="ChEBI" id="CHEBI:58223"/>
        <dbReference type="ChEBI" id="CHEBI:58885"/>
        <dbReference type="ChEBI" id="CHEBI:76844"/>
        <dbReference type="ChEBI" id="CHEBI:76846"/>
        <dbReference type="EC" id="2.4.1.323"/>
    </reaction>
</comment>
<evidence type="ECO:0000256" key="6">
    <source>
        <dbReference type="RuleBase" id="RU362057"/>
    </source>
</evidence>
<dbReference type="Gene3D" id="3.40.50.2000">
    <property type="entry name" value="Glycogen Phosphorylase B"/>
    <property type="match status" value="2"/>
</dbReference>
<dbReference type="EMBL" id="KX752146">
    <property type="protein sequence ID" value="AQQ16669.1"/>
    <property type="molecule type" value="Genomic_DNA"/>
</dbReference>
<reference evidence="7" key="1">
    <citation type="submission" date="2016-08" db="EMBL/GenBank/DDBJ databases">
        <authorList>
            <person name="Seilhamer J.J."/>
        </authorList>
    </citation>
    <scope>NUCLEOTIDE SEQUENCE</scope>
</reference>
<evidence type="ECO:0000256" key="3">
    <source>
        <dbReference type="ARBA" id="ARBA00022679"/>
    </source>
</evidence>
<evidence type="ECO:0000256" key="1">
    <source>
        <dbReference type="ARBA" id="ARBA00009995"/>
    </source>
</evidence>
<evidence type="ECO:0000313" key="8">
    <source>
        <dbReference type="EMBL" id="OIT27312.1"/>
    </source>
</evidence>
<sequence length="483" mass="54861">MDEPASCLSHVLIFPFPVQGHVNCMLKLAQLLCREGLYVTFLNSDFIHRRLLSYTDIHLSYKQYPSLYFETIPDGLPDDHPRTGDRVVDLFNSIDTVTKPRLMEMLIARRFSTLDRPPLTCIIADGIMCFTIDIGRELNIPTILFRTISASCFWAFFCLPPLIEARELPITGQSDMDTLVTNVAGMESFLRLRDLPSFCRASDLSDRGLQLVISATQHTKSAHGLILNTFEELEGPALAQITKNISKLYTIGPLHVQLKARVATNIGLTCTTSSSSLWEEDTSCIDWLDQQLFKSVIYVSFGSMTVLTKDQFMEFLHGLVNSGKPFLWVVRPKSVAEDYQIPEELLEGIRQRGYIVEWAPQEEVLAHPAVGGFLTHSGWNSTLESIYEGVPMICWPFYADQQVNSRLVGEIWKIGLDMKDTCDRVIIENMVKDLIETRKVEFAKSARLMAKLARKSVNENGSSFCNLDRLIKDIKLMRNRNWM</sequence>
<dbReference type="AlphaFoldDB" id="A0A1J6KR44"/>